<keyword evidence="2" id="KW-0934">Plastid</keyword>
<reference evidence="2" key="1">
    <citation type="submission" date="2017-05" db="EMBL/GenBank/DDBJ databases">
        <title>Plastid comparative genomics reveals ancient divergence between Glaucophyte genera.</title>
        <authorList>
            <person name="Figueroa-Martinez F.J."/>
            <person name="Jackson C."/>
            <person name="Reyes-Prieto A."/>
        </authorList>
    </citation>
    <scope>NUCLEOTIDE SEQUENCE</scope>
    <source>
        <strain evidence="2">SAG 46.84</strain>
    </source>
</reference>
<accession>A0A3G1IVT9</accession>
<name>A0A3G1IVT9_9EUKA</name>
<protein>
    <submittedName>
        <fullName evidence="2">Uncharacterized protein</fullName>
    </submittedName>
</protein>
<dbReference type="RefSeq" id="YP_009546099.1">
    <property type="nucleotide sequence ID" value="NC_040153.1"/>
</dbReference>
<dbReference type="GeneID" id="38572758"/>
<evidence type="ECO:0000313" key="1">
    <source>
        <dbReference type="EMBL" id="ASQ40137.1"/>
    </source>
</evidence>
<sequence>MIFNKGFIVILRTILLELTLLNLPTLLSKSINFLSTLLKNLLICLMNKNSQKQYNWKI</sequence>
<proteinExistence type="predicted"/>
<geneLocation type="plastid" evidence="2"/>
<gene>
    <name evidence="2" type="primary">orf122</name>
    <name evidence="1" type="synonym">orf631</name>
</gene>
<evidence type="ECO:0000313" key="2">
    <source>
        <dbReference type="EMBL" id="ASQ40160.1"/>
    </source>
</evidence>
<dbReference type="EMBL" id="MF167426">
    <property type="protein sequence ID" value="ASQ40137.1"/>
    <property type="molecule type" value="Genomic_DNA"/>
</dbReference>
<dbReference type="AlphaFoldDB" id="A0A3G1IVT9"/>
<organism evidence="2">
    <name type="scientific">Gloeochaete wittrockiana</name>
    <dbReference type="NCBI Taxonomy" id="38269"/>
    <lineage>
        <taxon>Eukaryota</taxon>
        <taxon>Glaucocystophyceae</taxon>
        <taxon>Gloeochaetales</taxon>
        <taxon>Gloeochaetaceae</taxon>
        <taxon>Gloeochaete</taxon>
    </lineage>
</organism>
<dbReference type="EMBL" id="MF167426">
    <property type="protein sequence ID" value="ASQ40160.1"/>
    <property type="molecule type" value="Genomic_DNA"/>
</dbReference>